<name>A0A6M2CYV3_RHIMP</name>
<dbReference type="PANTHER" id="PTHR33332">
    <property type="entry name" value="REVERSE TRANSCRIPTASE DOMAIN-CONTAINING PROTEIN"/>
    <property type="match status" value="1"/>
</dbReference>
<sequence>MQYVQVNDVASNRLTVTCGVPQGSILGPLLFLIYINDITKLPGSHDMIMYADDTNIFFTTKSLVQAEATVNWYLGNLQSWLQRNMFSLNLSKTSYIIFRPINTADSYKANIQFGRVRIHEVDCIKFLGVWFHQNLSWNTHVSKLASEISKSVGCLYKVACLVPVWLRLQMYYALVYSKLTYCILVWGTTTPTNYQKLLVLQKRALRCIHGYRGRPKDFSTLPLFRTYDLLKANQVYLFRLLQYIKSNQLHTQDFTLSNDAYHFRKQIHRVPKTRTNYGKQKLNYQVTVVINKMLTDVDFDVALKLFKKQTKKYLLESDLCFV</sequence>
<dbReference type="PROSITE" id="PS50878">
    <property type="entry name" value="RT_POL"/>
    <property type="match status" value="1"/>
</dbReference>
<reference evidence="2" key="1">
    <citation type="submission" date="2019-09" db="EMBL/GenBank/DDBJ databases">
        <title>Organ-specific transcriptomic study of the physiology of the cattle tick, Rhipicephalus microplus.</title>
        <authorList>
            <person name="Tirloni L."/>
            <person name="Braz G."/>
            <person name="Gandara A.C.P."/>
            <person name="Sabadin G.A."/>
            <person name="da Silva R.M."/>
            <person name="Guizzo M.G."/>
            <person name="Machado J.A."/>
            <person name="Costa E.P."/>
            <person name="Gomes H.F."/>
            <person name="Moraes J."/>
            <person name="Mota M.B.S."/>
            <person name="Mesquita R.D."/>
            <person name="Alvarenga P.H."/>
            <person name="Alves F."/>
            <person name="Seixas A."/>
            <person name="da Fonseca R.N."/>
            <person name="Fogaca A."/>
            <person name="Logullo C."/>
            <person name="Tanaka A."/>
            <person name="Daffre S."/>
            <person name="Termignoni C."/>
            <person name="Vaz I.S.Jr."/>
            <person name="Oliveira P.L."/>
            <person name="Ribeiro J.M."/>
        </authorList>
    </citation>
    <scope>NUCLEOTIDE SEQUENCE</scope>
    <source>
        <strain evidence="2">Porto Alegre</strain>
    </source>
</reference>
<evidence type="ECO:0000313" key="2">
    <source>
        <dbReference type="EMBL" id="NOV38836.1"/>
    </source>
</evidence>
<accession>A0A6M2CYV3</accession>
<dbReference type="Pfam" id="PF00078">
    <property type="entry name" value="RVT_1"/>
    <property type="match status" value="1"/>
</dbReference>
<dbReference type="SUPFAM" id="SSF56672">
    <property type="entry name" value="DNA/RNA polymerases"/>
    <property type="match status" value="1"/>
</dbReference>
<evidence type="ECO:0000259" key="1">
    <source>
        <dbReference type="PROSITE" id="PS50878"/>
    </source>
</evidence>
<dbReference type="AlphaFoldDB" id="A0A6M2CYV3"/>
<dbReference type="InterPro" id="IPR000477">
    <property type="entry name" value="RT_dom"/>
</dbReference>
<organism evidence="2">
    <name type="scientific">Rhipicephalus microplus</name>
    <name type="common">Cattle tick</name>
    <name type="synonym">Boophilus microplus</name>
    <dbReference type="NCBI Taxonomy" id="6941"/>
    <lineage>
        <taxon>Eukaryota</taxon>
        <taxon>Metazoa</taxon>
        <taxon>Ecdysozoa</taxon>
        <taxon>Arthropoda</taxon>
        <taxon>Chelicerata</taxon>
        <taxon>Arachnida</taxon>
        <taxon>Acari</taxon>
        <taxon>Parasitiformes</taxon>
        <taxon>Ixodida</taxon>
        <taxon>Ixodoidea</taxon>
        <taxon>Ixodidae</taxon>
        <taxon>Rhipicephalinae</taxon>
        <taxon>Rhipicephalus</taxon>
        <taxon>Boophilus</taxon>
    </lineage>
</organism>
<dbReference type="EMBL" id="GHWJ01006099">
    <property type="protein sequence ID" value="NOV38836.1"/>
    <property type="molecule type" value="Transcribed_RNA"/>
</dbReference>
<feature type="domain" description="Reverse transcriptase" evidence="1">
    <location>
        <begin position="1"/>
        <end position="135"/>
    </location>
</feature>
<dbReference type="GO" id="GO:0071897">
    <property type="term" value="P:DNA biosynthetic process"/>
    <property type="evidence" value="ECO:0007669"/>
    <property type="project" value="UniProtKB-ARBA"/>
</dbReference>
<protein>
    <submittedName>
        <fullName evidence="2">Putative tick transposon</fullName>
    </submittedName>
</protein>
<dbReference type="InterPro" id="IPR043502">
    <property type="entry name" value="DNA/RNA_pol_sf"/>
</dbReference>
<proteinExistence type="predicted"/>